<dbReference type="EMBL" id="CP040463">
    <property type="protein sequence ID" value="QCT94782.1"/>
    <property type="molecule type" value="Genomic_DNA"/>
</dbReference>
<dbReference type="Pfam" id="PF17775">
    <property type="entry name" value="YchJ_M-like"/>
    <property type="match status" value="1"/>
</dbReference>
<evidence type="ECO:0000313" key="2">
    <source>
        <dbReference type="EMBL" id="QCT94782.1"/>
    </source>
</evidence>
<proteinExistence type="predicted"/>
<feature type="domain" description="YchJ-like middle NTF2-like" evidence="1">
    <location>
        <begin position="33"/>
        <end position="127"/>
    </location>
</feature>
<dbReference type="Gene3D" id="3.10.450.50">
    <property type="match status" value="1"/>
</dbReference>
<organism evidence="2 3">
    <name type="scientific">Caminibacter mediatlanticus TB-2</name>
    <dbReference type="NCBI Taxonomy" id="391592"/>
    <lineage>
        <taxon>Bacteria</taxon>
        <taxon>Pseudomonadati</taxon>
        <taxon>Campylobacterota</taxon>
        <taxon>Epsilonproteobacteria</taxon>
        <taxon>Nautiliales</taxon>
        <taxon>Nautiliaceae</taxon>
        <taxon>Caminibacter</taxon>
    </lineage>
</organism>
<dbReference type="SUPFAM" id="SSF103642">
    <property type="entry name" value="Sec-C motif"/>
    <property type="match status" value="1"/>
</dbReference>
<dbReference type="Proteomes" id="UP000306825">
    <property type="component" value="Chromosome"/>
</dbReference>
<dbReference type="PANTHER" id="PTHR33747:SF1">
    <property type="entry name" value="ADENYLATE CYCLASE-ASSOCIATED CAP C-TERMINAL DOMAIN-CONTAINING PROTEIN"/>
    <property type="match status" value="1"/>
</dbReference>
<keyword evidence="3" id="KW-1185">Reference proteome</keyword>
<evidence type="ECO:0000313" key="3">
    <source>
        <dbReference type="Proteomes" id="UP000306825"/>
    </source>
</evidence>
<evidence type="ECO:0000259" key="1">
    <source>
        <dbReference type="Pfam" id="PF17775"/>
    </source>
</evidence>
<accession>A0ABX5VBA0</accession>
<dbReference type="InterPro" id="IPR032710">
    <property type="entry name" value="NTF2-like_dom_sf"/>
</dbReference>
<protein>
    <recommendedName>
        <fullName evidence="1">YchJ-like middle NTF2-like domain-containing protein</fullName>
    </recommendedName>
</protein>
<reference evidence="2 3" key="1">
    <citation type="submission" date="2019-05" db="EMBL/GenBank/DDBJ databases">
        <title>A comparative analysis of the Nautiliaceae.</title>
        <authorList>
            <person name="Grosche A."/>
            <person name="Smedile F."/>
            <person name="Vetriani C."/>
        </authorList>
    </citation>
    <scope>NUCLEOTIDE SEQUENCE [LARGE SCALE GENOMIC DNA]</scope>
    <source>
        <strain evidence="2 3">TB-2</strain>
    </source>
</reference>
<dbReference type="InterPro" id="IPR048469">
    <property type="entry name" value="YchJ-like_M"/>
</dbReference>
<sequence>MKISKNSKCPCGSGLKYKNCCLKYHKGANPKNALCLMKSRYSAYAVGDYKYIIKTTHKISPYYEKNMQKWIESIRDFSKSDFKKLEIIDFVENENEAFVEFRAYIDDFIMQERSYFIKEDKWYYVKGVENENK</sequence>
<dbReference type="InterPro" id="IPR004027">
    <property type="entry name" value="SEC_C_motif"/>
</dbReference>
<dbReference type="Pfam" id="PF02810">
    <property type="entry name" value="SEC-C"/>
    <property type="match status" value="1"/>
</dbReference>
<gene>
    <name evidence="2" type="ORF">FE773_06185</name>
</gene>
<dbReference type="PANTHER" id="PTHR33747">
    <property type="entry name" value="UPF0225 PROTEIN SCO1677"/>
    <property type="match status" value="1"/>
</dbReference>
<dbReference type="RefSeq" id="WP_138323491.1">
    <property type="nucleotide sequence ID" value="NZ_CP040463.1"/>
</dbReference>
<name>A0ABX5VBA0_9BACT</name>
<dbReference type="SUPFAM" id="SSF54427">
    <property type="entry name" value="NTF2-like"/>
    <property type="match status" value="1"/>
</dbReference>